<dbReference type="InterPro" id="IPR000515">
    <property type="entry name" value="MetI-like"/>
</dbReference>
<evidence type="ECO:0000313" key="9">
    <source>
        <dbReference type="EMBL" id="TQM63777.1"/>
    </source>
</evidence>
<organism evidence="9 10">
    <name type="scientific">Humibacillus xanthopallidus</name>
    <dbReference type="NCBI Taxonomy" id="412689"/>
    <lineage>
        <taxon>Bacteria</taxon>
        <taxon>Bacillati</taxon>
        <taxon>Actinomycetota</taxon>
        <taxon>Actinomycetes</taxon>
        <taxon>Micrococcales</taxon>
        <taxon>Intrasporangiaceae</taxon>
        <taxon>Humibacillus</taxon>
    </lineage>
</organism>
<keyword evidence="3" id="KW-1003">Cell membrane</keyword>
<keyword evidence="6 7" id="KW-0472">Membrane</keyword>
<evidence type="ECO:0000256" key="1">
    <source>
        <dbReference type="ARBA" id="ARBA00004651"/>
    </source>
</evidence>
<name>A0A543HZK2_9MICO</name>
<evidence type="ECO:0000256" key="6">
    <source>
        <dbReference type="ARBA" id="ARBA00023136"/>
    </source>
</evidence>
<evidence type="ECO:0000256" key="3">
    <source>
        <dbReference type="ARBA" id="ARBA00022475"/>
    </source>
</evidence>
<evidence type="ECO:0000256" key="7">
    <source>
        <dbReference type="RuleBase" id="RU363032"/>
    </source>
</evidence>
<feature type="transmembrane region" description="Helical" evidence="7">
    <location>
        <begin position="15"/>
        <end position="38"/>
    </location>
</feature>
<dbReference type="Pfam" id="PF00528">
    <property type="entry name" value="BPD_transp_1"/>
    <property type="match status" value="1"/>
</dbReference>
<dbReference type="CDD" id="cd06261">
    <property type="entry name" value="TM_PBP2"/>
    <property type="match status" value="1"/>
</dbReference>
<dbReference type="InterPro" id="IPR035906">
    <property type="entry name" value="MetI-like_sf"/>
</dbReference>
<comment type="caution">
    <text evidence="9">The sequence shown here is derived from an EMBL/GenBank/DDBJ whole genome shotgun (WGS) entry which is preliminary data.</text>
</comment>
<dbReference type="PROSITE" id="PS50928">
    <property type="entry name" value="ABC_TM1"/>
    <property type="match status" value="1"/>
</dbReference>
<keyword evidence="2 7" id="KW-0813">Transport</keyword>
<dbReference type="SUPFAM" id="SSF161098">
    <property type="entry name" value="MetI-like"/>
    <property type="match status" value="1"/>
</dbReference>
<comment type="subcellular location">
    <subcellularLocation>
        <location evidence="1 7">Cell membrane</location>
        <topology evidence="1 7">Multi-pass membrane protein</topology>
    </subcellularLocation>
</comment>
<reference evidence="9 10" key="1">
    <citation type="submission" date="2019-06" db="EMBL/GenBank/DDBJ databases">
        <title>Genome sequencing of plant associated microbes to promote plant fitness in Sorghum bicolor and Oryza sativa.</title>
        <authorList>
            <person name="Coleman-Derr D."/>
        </authorList>
    </citation>
    <scope>NUCLEOTIDE SEQUENCE [LARGE SCALE GENOMIC DNA]</scope>
    <source>
        <strain evidence="9 10">KV-663</strain>
    </source>
</reference>
<evidence type="ECO:0000313" key="10">
    <source>
        <dbReference type="Proteomes" id="UP000316747"/>
    </source>
</evidence>
<evidence type="ECO:0000259" key="8">
    <source>
        <dbReference type="PROSITE" id="PS50928"/>
    </source>
</evidence>
<evidence type="ECO:0000256" key="5">
    <source>
        <dbReference type="ARBA" id="ARBA00022989"/>
    </source>
</evidence>
<dbReference type="EMBL" id="VFPM01000001">
    <property type="protein sequence ID" value="TQM63777.1"/>
    <property type="molecule type" value="Genomic_DNA"/>
</dbReference>
<dbReference type="OrthoDB" id="3524874at2"/>
<comment type="similarity">
    <text evidence="7">Belongs to the binding-protein-dependent transport system permease family.</text>
</comment>
<keyword evidence="5 7" id="KW-1133">Transmembrane helix</keyword>
<keyword evidence="4 7" id="KW-0812">Transmembrane</keyword>
<evidence type="ECO:0000256" key="2">
    <source>
        <dbReference type="ARBA" id="ARBA00022448"/>
    </source>
</evidence>
<dbReference type="GO" id="GO:0055085">
    <property type="term" value="P:transmembrane transport"/>
    <property type="evidence" value="ECO:0007669"/>
    <property type="project" value="InterPro"/>
</dbReference>
<protein>
    <submittedName>
        <fullName evidence="9">Carbohydrate ABC transporter membrane protein 2 (CUT1 family)</fullName>
    </submittedName>
</protein>
<accession>A0A543HZK2</accession>
<keyword evidence="10" id="KW-1185">Reference proteome</keyword>
<evidence type="ECO:0000256" key="4">
    <source>
        <dbReference type="ARBA" id="ARBA00022692"/>
    </source>
</evidence>
<dbReference type="Gene3D" id="1.10.3720.10">
    <property type="entry name" value="MetI-like"/>
    <property type="match status" value="1"/>
</dbReference>
<feature type="transmembrane region" description="Helical" evidence="7">
    <location>
        <begin position="113"/>
        <end position="137"/>
    </location>
</feature>
<feature type="transmembrane region" description="Helical" evidence="7">
    <location>
        <begin position="157"/>
        <end position="178"/>
    </location>
</feature>
<sequence length="294" mass="32130">MSRPHAAPGRRSRGLYALTAVMALGAVAMVAPFVWMLLTSLKSPSELTEFSWLPDQLRFQNYTEALTAAPFARYFLNTAVLTIGQTALTLLFATSAGYALACTPIRGRKALNAFVVILIMVPFYAILIPEFLVVKSIPLFGGNSITGQGGIGWLNSWWGLIIPHAIAPIYIFLARQFFVSLPEELAEAARVDGLSEYGIFFRIMLPLIKPAVITVAVFQIGAAWNSFLWPLLITRDDSLRPIQVGLAIFSQDPLNVQWAYLMAGATLAVLPMIALFIAAQRYFIEGMASAGLKG</sequence>
<feature type="domain" description="ABC transmembrane type-1" evidence="8">
    <location>
        <begin position="75"/>
        <end position="279"/>
    </location>
</feature>
<feature type="transmembrane region" description="Helical" evidence="7">
    <location>
        <begin position="258"/>
        <end position="279"/>
    </location>
</feature>
<dbReference type="Proteomes" id="UP000316747">
    <property type="component" value="Unassembled WGS sequence"/>
</dbReference>
<feature type="transmembrane region" description="Helical" evidence="7">
    <location>
        <begin position="199"/>
        <end position="222"/>
    </location>
</feature>
<dbReference type="PANTHER" id="PTHR43744">
    <property type="entry name" value="ABC TRANSPORTER PERMEASE PROTEIN MG189-RELATED-RELATED"/>
    <property type="match status" value="1"/>
</dbReference>
<gene>
    <name evidence="9" type="ORF">FBY41_0127</name>
</gene>
<feature type="transmembrane region" description="Helical" evidence="7">
    <location>
        <begin position="74"/>
        <end position="101"/>
    </location>
</feature>
<dbReference type="PANTHER" id="PTHR43744:SF12">
    <property type="entry name" value="ABC TRANSPORTER PERMEASE PROTEIN MG189-RELATED"/>
    <property type="match status" value="1"/>
</dbReference>
<dbReference type="AlphaFoldDB" id="A0A543HZK2"/>
<dbReference type="GO" id="GO:0005886">
    <property type="term" value="C:plasma membrane"/>
    <property type="evidence" value="ECO:0007669"/>
    <property type="project" value="UniProtKB-SubCell"/>
</dbReference>
<proteinExistence type="inferred from homology"/>